<gene>
    <name evidence="2" type="ORF">HY221_01890</name>
</gene>
<protein>
    <submittedName>
        <fullName evidence="2">Uncharacterized protein</fullName>
    </submittedName>
</protein>
<dbReference type="AlphaFoldDB" id="A0A932VRA1"/>
<dbReference type="EMBL" id="JACQCR010000043">
    <property type="protein sequence ID" value="MBI3631063.1"/>
    <property type="molecule type" value="Genomic_DNA"/>
</dbReference>
<proteinExistence type="predicted"/>
<evidence type="ECO:0000256" key="1">
    <source>
        <dbReference type="SAM" id="SignalP"/>
    </source>
</evidence>
<dbReference type="Proteomes" id="UP000753196">
    <property type="component" value="Unassembled WGS sequence"/>
</dbReference>
<evidence type="ECO:0000313" key="2">
    <source>
        <dbReference type="EMBL" id="MBI3631063.1"/>
    </source>
</evidence>
<sequence>MDMAIWLSFVIIACLTAALHSAETGSAPEVFDATSVREGVVEPLSLKSAFIPSNMPINPTPKKI</sequence>
<comment type="caution">
    <text evidence="2">The sequence shown here is derived from an EMBL/GenBank/DDBJ whole genome shotgun (WGS) entry which is preliminary data.</text>
</comment>
<evidence type="ECO:0000313" key="3">
    <source>
        <dbReference type="Proteomes" id="UP000753196"/>
    </source>
</evidence>
<keyword evidence="1" id="KW-0732">Signal</keyword>
<organism evidence="2 3">
    <name type="scientific">Candidatus Sungiibacteriota bacterium</name>
    <dbReference type="NCBI Taxonomy" id="2750080"/>
    <lineage>
        <taxon>Bacteria</taxon>
        <taxon>Candidatus Sungiibacteriota</taxon>
    </lineage>
</organism>
<feature type="chain" id="PRO_5036929950" evidence="1">
    <location>
        <begin position="23"/>
        <end position="64"/>
    </location>
</feature>
<name>A0A932VRA1_9BACT</name>
<feature type="signal peptide" evidence="1">
    <location>
        <begin position="1"/>
        <end position="22"/>
    </location>
</feature>
<accession>A0A932VRA1</accession>
<reference evidence="2" key="1">
    <citation type="submission" date="2020-07" db="EMBL/GenBank/DDBJ databases">
        <title>Huge and variable diversity of episymbiotic CPR bacteria and DPANN archaea in groundwater ecosystems.</title>
        <authorList>
            <person name="He C.Y."/>
            <person name="Keren R."/>
            <person name="Whittaker M."/>
            <person name="Farag I.F."/>
            <person name="Doudna J."/>
            <person name="Cate J.H.D."/>
            <person name="Banfield J.F."/>
        </authorList>
    </citation>
    <scope>NUCLEOTIDE SEQUENCE</scope>
    <source>
        <strain evidence="2">NC_groundwater_973_Pr1_S-0.2um_54_13</strain>
    </source>
</reference>